<organism evidence="11 12">
    <name type="scientific">Acanthamoeba castellanii (strain ATCC 30010 / Neff)</name>
    <dbReference type="NCBI Taxonomy" id="1257118"/>
    <lineage>
        <taxon>Eukaryota</taxon>
        <taxon>Amoebozoa</taxon>
        <taxon>Discosea</taxon>
        <taxon>Longamoebia</taxon>
        <taxon>Centramoebida</taxon>
        <taxon>Acanthamoebidae</taxon>
        <taxon>Acanthamoeba</taxon>
    </lineage>
</organism>
<dbReference type="Pfam" id="PF13234">
    <property type="entry name" value="MTR4_beta-barrel"/>
    <property type="match status" value="1"/>
</dbReference>
<dbReference type="Gene3D" id="1.10.3380.30">
    <property type="match status" value="2"/>
</dbReference>
<evidence type="ECO:0000259" key="9">
    <source>
        <dbReference type="PROSITE" id="PS51192"/>
    </source>
</evidence>
<keyword evidence="5" id="KW-0347">Helicase</keyword>
<dbReference type="InterPro" id="IPR011545">
    <property type="entry name" value="DEAD/DEAH_box_helicase_dom"/>
</dbReference>
<evidence type="ECO:0000313" key="12">
    <source>
        <dbReference type="Proteomes" id="UP000011083"/>
    </source>
</evidence>
<proteinExistence type="predicted"/>
<keyword evidence="3" id="KW-0547">Nucleotide-binding</keyword>
<name>L8H4E3_ACACF</name>
<keyword evidence="7" id="KW-0694">RNA-binding</keyword>
<dbReference type="GO" id="GO:0003723">
    <property type="term" value="F:RNA binding"/>
    <property type="evidence" value="ECO:0007669"/>
    <property type="project" value="UniProtKB-KW"/>
</dbReference>
<feature type="compositionally biased region" description="Gly residues" evidence="8">
    <location>
        <begin position="1050"/>
        <end position="1071"/>
    </location>
</feature>
<dbReference type="PANTHER" id="PTHR12131:SF1">
    <property type="entry name" value="ATP-DEPENDENT RNA HELICASE SUPV3L1, MITOCHONDRIAL-RELATED"/>
    <property type="match status" value="1"/>
</dbReference>
<evidence type="ECO:0000259" key="10">
    <source>
        <dbReference type="PROSITE" id="PS51194"/>
    </source>
</evidence>
<comment type="subcellular location">
    <subcellularLocation>
        <location evidence="1">Cytoplasm</location>
    </subcellularLocation>
</comment>
<evidence type="ECO:0000256" key="3">
    <source>
        <dbReference type="ARBA" id="ARBA00022741"/>
    </source>
</evidence>
<dbReference type="Pfam" id="PF17911">
    <property type="entry name" value="Ski2_N"/>
    <property type="match status" value="1"/>
</dbReference>
<dbReference type="OrthoDB" id="64767at2759"/>
<reference evidence="11 12" key="1">
    <citation type="journal article" date="2013" name="Genome Biol.">
        <title>Genome of Acanthamoeba castellanii highlights extensive lateral gene transfer and early evolution of tyrosine kinase signaling.</title>
        <authorList>
            <person name="Clarke M."/>
            <person name="Lohan A.J."/>
            <person name="Liu B."/>
            <person name="Lagkouvardos I."/>
            <person name="Roy S."/>
            <person name="Zafar N."/>
            <person name="Bertelli C."/>
            <person name="Schilde C."/>
            <person name="Kianianmomeni A."/>
            <person name="Burglin T.R."/>
            <person name="Frech C."/>
            <person name="Turcotte B."/>
            <person name="Kopec K.O."/>
            <person name="Synnott J.M."/>
            <person name="Choo C."/>
            <person name="Paponov I."/>
            <person name="Finkler A."/>
            <person name="Soon Heng Tan C."/>
            <person name="Hutchins A.P."/>
            <person name="Weinmeier T."/>
            <person name="Rattei T."/>
            <person name="Chu J.S."/>
            <person name="Gimenez G."/>
            <person name="Irimia M."/>
            <person name="Rigden D.J."/>
            <person name="Fitzpatrick D.A."/>
            <person name="Lorenzo-Morales J."/>
            <person name="Bateman A."/>
            <person name="Chiu C.H."/>
            <person name="Tang P."/>
            <person name="Hegemann P."/>
            <person name="Fromm H."/>
            <person name="Raoult D."/>
            <person name="Greub G."/>
            <person name="Miranda-Saavedra D."/>
            <person name="Chen N."/>
            <person name="Nash P."/>
            <person name="Ginger M.L."/>
            <person name="Horn M."/>
            <person name="Schaap P."/>
            <person name="Caler L."/>
            <person name="Loftus B."/>
        </authorList>
    </citation>
    <scope>NUCLEOTIDE SEQUENCE [LARGE SCALE GENOMIC DNA]</scope>
    <source>
        <strain evidence="11 12">Neff</strain>
    </source>
</reference>
<dbReference type="GO" id="GO:0055087">
    <property type="term" value="C:Ski complex"/>
    <property type="evidence" value="ECO:0007669"/>
    <property type="project" value="TreeGrafter"/>
</dbReference>
<keyword evidence="12" id="KW-1185">Reference proteome</keyword>
<dbReference type="InterPro" id="IPR048392">
    <property type="entry name" value="MTR4-like_stalk"/>
</dbReference>
<dbReference type="InterPro" id="IPR016438">
    <property type="entry name" value="SKI2-like"/>
</dbReference>
<keyword evidence="4" id="KW-0378">Hydrolase</keyword>
<dbReference type="SMART" id="SM00490">
    <property type="entry name" value="HELICc"/>
    <property type="match status" value="1"/>
</dbReference>
<evidence type="ECO:0000256" key="8">
    <source>
        <dbReference type="SAM" id="MobiDB-lite"/>
    </source>
</evidence>
<evidence type="ECO:0000256" key="7">
    <source>
        <dbReference type="ARBA" id="ARBA00022884"/>
    </source>
</evidence>
<dbReference type="OMA" id="DHVNIIM"/>
<evidence type="ECO:0000256" key="2">
    <source>
        <dbReference type="ARBA" id="ARBA00022490"/>
    </source>
</evidence>
<dbReference type="RefSeq" id="XP_004342155.1">
    <property type="nucleotide sequence ID" value="XM_004342106.1"/>
</dbReference>
<dbReference type="FunFam" id="1.10.3380.30:FF:000001">
    <property type="entry name" value="Ski2 ATP-dependent RNA helicase"/>
    <property type="match status" value="1"/>
</dbReference>
<dbReference type="PROSITE" id="PS51192">
    <property type="entry name" value="HELICASE_ATP_BIND_1"/>
    <property type="match status" value="1"/>
</dbReference>
<evidence type="ECO:0000256" key="5">
    <source>
        <dbReference type="ARBA" id="ARBA00022806"/>
    </source>
</evidence>
<dbReference type="GO" id="GO:0005524">
    <property type="term" value="F:ATP binding"/>
    <property type="evidence" value="ECO:0007669"/>
    <property type="project" value="UniProtKB-KW"/>
</dbReference>
<dbReference type="PIRSF" id="PIRSF005198">
    <property type="entry name" value="Antiviral_helicase_SKI2"/>
    <property type="match status" value="1"/>
</dbReference>
<dbReference type="Pfam" id="PF08148">
    <property type="entry name" value="DSHCT"/>
    <property type="match status" value="1"/>
</dbReference>
<dbReference type="VEuPathDB" id="AmoebaDB:ACA1_113910"/>
<dbReference type="STRING" id="1257118.L8H4E3"/>
<dbReference type="InterPro" id="IPR012961">
    <property type="entry name" value="Ski2/MTR4_C"/>
</dbReference>
<evidence type="ECO:0000256" key="6">
    <source>
        <dbReference type="ARBA" id="ARBA00022840"/>
    </source>
</evidence>
<feature type="domain" description="Helicase ATP-binding" evidence="9">
    <location>
        <begin position="410"/>
        <end position="566"/>
    </location>
</feature>
<feature type="compositionally biased region" description="Basic and acidic residues" evidence="8">
    <location>
        <begin position="319"/>
        <end position="333"/>
    </location>
</feature>
<dbReference type="PANTHER" id="PTHR12131">
    <property type="entry name" value="ATP-DEPENDENT RNA AND DNA HELICASE"/>
    <property type="match status" value="1"/>
</dbReference>
<dbReference type="Gene3D" id="3.40.50.300">
    <property type="entry name" value="P-loop containing nucleotide triphosphate hydrolases"/>
    <property type="match status" value="2"/>
</dbReference>
<dbReference type="EMBL" id="KB007926">
    <property type="protein sequence ID" value="ELR20045.1"/>
    <property type="molecule type" value="Genomic_DNA"/>
</dbReference>
<feature type="domain" description="Helicase C-terminal" evidence="10">
    <location>
        <begin position="673"/>
        <end position="829"/>
    </location>
</feature>
<dbReference type="InterPro" id="IPR040801">
    <property type="entry name" value="Ski2_N"/>
</dbReference>
<protein>
    <recommendedName>
        <fullName evidence="13">DEAD/DEAH box helicase domain containing protein</fullName>
    </recommendedName>
</protein>
<dbReference type="SMART" id="SM00487">
    <property type="entry name" value="DEXDc"/>
    <property type="match status" value="1"/>
</dbReference>
<keyword evidence="6" id="KW-0067">ATP-binding</keyword>
<dbReference type="PROSITE" id="PS51194">
    <property type="entry name" value="HELICASE_CTER"/>
    <property type="match status" value="1"/>
</dbReference>
<sequence>MEEVLLHLESLEKKTKKAGDASSGLMADLLPVGSSRVGEVEAHFPALQDDATHPLPLSVVDTYFDLSNAFLSDTERTYDRRAKAGDEATEEKYARMWARPMERAPFHLEPSRPHTTIKVATDKLGSAGRMWKEVPVLETDTKATNSTSLLRAPASISDFTKGSSSNFPFMPGGMEREEPVPRPADHQGEAAAETTFDLDVVKLLSDALNGANLYTVAPGLDRGLNFDSSVSTSFSKILQDNVKAAEAAEEKIMADAQASAGALQSEPVEEAPAGQGLISFADIFVDDGIDPFRKAPGGEEEESEEESEEGEEEEEEEQGKEGKGKEKKDEAAKAKAPAAAAAGDEEADVDHLLGEDDLLSVLRRPTGAPRKRKDEWAIMDNSDVSNFEEIVPEMALEYPFDLDVFQKRAVCHLENGESVFVAAHTSAGKTVVAEYAIALASKHMTRTIYTSPIKALSNQKYRDFKETFGDVGLITGDVSIKPEASCLILTTEILRSMLYRGADLIRDVEWVIFDEVHYVNDIERGVVWEEVIIMLPDHVNLILLSATVPNTLEFADWIGRTKKKNIFVITTNKRPVPLEHYLWVSNERYKIVDNRSNFLMGGYQSAMQAAKQKQTKSAGATAKAARASGVKQQRTKWVKMIDQLRVKGLLPVVVFAFSKKKCEDVAHGLTSTDLTTSVEKHEIHVFMEAALDRLKGPDRKLPQVLRIKDLLKRGIGVHHGGLLPIIKEMVEILFGRGKIKVLFATETFAMGVNMPARTVVFENVQKHDGRAFRELHAGRRGLDTVGTVIIMTKEDKFPPSAGLQTMILGKPQKLESQFRLTYNMILNLLRVEDFKVEDMMKRSFSEFFTQRTLPQQRQKLILDEAKLSGLQDLECLFGEPDIENYYQLASQKKQLDAECQRTIMASKVAQAALGAGRVVWISTAKYPINTVALIIGSKKAPAAPKSTAAASRDAFFEDTPAEPVVPEKIFRVLVVPDAGNDLYASAGGVPMAEAIEVTQSEIVEITSQRLKVEAGKLAPPGLDKKELASVTQQLIRLQESSVVVAPVPAGKGGPAPKGKKGGGGGGGGGGADKPLETLHPVRDFKINDLEFADKWMRRERMLERMKQSKCHTCPKLKEQYVAMEQRQKLVDEISELRRNLSNENLQLMPEFQQRVSVLRFLNYVDDNNAVQLKGRVAREINTVKDELIATELIFENALTELPAEEIIALFSALVFELKTDVEVKLGGTLEEGRLKMLEIGERLFDIQTECGLDLSRHDYLKNLNFGLVEVVYEWARGMPFADITGLTDVAEGSIVRTIVRLDETCKEIKNAARIIGDSRLYVKMEEASRLVKRDIVFASSLYYDK</sequence>
<dbReference type="Proteomes" id="UP000011083">
    <property type="component" value="Unassembled WGS sequence"/>
</dbReference>
<dbReference type="Pfam" id="PF00270">
    <property type="entry name" value="DEAD"/>
    <property type="match status" value="1"/>
</dbReference>
<gene>
    <name evidence="11" type="ORF">ACA1_113910</name>
</gene>
<feature type="region of interest" description="Disordered" evidence="8">
    <location>
        <begin position="289"/>
        <end position="348"/>
    </location>
</feature>
<dbReference type="GO" id="GO:0003724">
    <property type="term" value="F:RNA helicase activity"/>
    <property type="evidence" value="ECO:0007669"/>
    <property type="project" value="InterPro"/>
</dbReference>
<dbReference type="InterPro" id="IPR014001">
    <property type="entry name" value="Helicase_ATP-bd"/>
</dbReference>
<dbReference type="SUPFAM" id="SSF52540">
    <property type="entry name" value="P-loop containing nucleoside triphosphate hydrolases"/>
    <property type="match status" value="1"/>
</dbReference>
<dbReference type="Pfam" id="PF21408">
    <property type="entry name" value="MTR4-like_stalk"/>
    <property type="match status" value="1"/>
</dbReference>
<evidence type="ECO:0008006" key="13">
    <source>
        <dbReference type="Google" id="ProtNLM"/>
    </source>
</evidence>
<dbReference type="FunFam" id="3.40.50.300:FF:000447">
    <property type="entry name" value="helicase SKI2W isoform X2"/>
    <property type="match status" value="1"/>
</dbReference>
<dbReference type="GeneID" id="14920885"/>
<dbReference type="InterPro" id="IPR050699">
    <property type="entry name" value="RNA-DNA_Helicase"/>
</dbReference>
<accession>L8H4E3</accession>
<keyword evidence="2" id="KW-0963">Cytoplasm</keyword>
<dbReference type="InterPro" id="IPR001650">
    <property type="entry name" value="Helicase_C-like"/>
</dbReference>
<evidence type="ECO:0000313" key="11">
    <source>
        <dbReference type="EMBL" id="ELR20045.1"/>
    </source>
</evidence>
<dbReference type="InterPro" id="IPR025696">
    <property type="entry name" value="Beta-barrel_MTR4"/>
</dbReference>
<feature type="region of interest" description="Disordered" evidence="8">
    <location>
        <begin position="1046"/>
        <end position="1076"/>
    </location>
</feature>
<dbReference type="GO" id="GO:0070478">
    <property type="term" value="P:nuclear-transcribed mRNA catabolic process, 3'-5' exonucleolytic nonsense-mediated decay"/>
    <property type="evidence" value="ECO:0007669"/>
    <property type="project" value="TreeGrafter"/>
</dbReference>
<evidence type="ECO:0000256" key="1">
    <source>
        <dbReference type="ARBA" id="ARBA00004496"/>
    </source>
</evidence>
<dbReference type="GO" id="GO:0016787">
    <property type="term" value="F:hydrolase activity"/>
    <property type="evidence" value="ECO:0007669"/>
    <property type="project" value="UniProtKB-KW"/>
</dbReference>
<feature type="compositionally biased region" description="Acidic residues" evidence="8">
    <location>
        <begin position="298"/>
        <end position="318"/>
    </location>
</feature>
<dbReference type="FunFam" id="3.40.50.300:FF:000354">
    <property type="entry name" value="ATP-dependent RNA helicase SKI2"/>
    <property type="match status" value="1"/>
</dbReference>
<evidence type="ECO:0000256" key="4">
    <source>
        <dbReference type="ARBA" id="ARBA00022801"/>
    </source>
</evidence>
<dbReference type="InterPro" id="IPR027417">
    <property type="entry name" value="P-loop_NTPase"/>
</dbReference>
<dbReference type="SMART" id="SM01142">
    <property type="entry name" value="DSHCT"/>
    <property type="match status" value="1"/>
</dbReference>
<dbReference type="CDD" id="cd18795">
    <property type="entry name" value="SF2_C_Ski2"/>
    <property type="match status" value="1"/>
</dbReference>
<dbReference type="KEGG" id="acan:ACA1_113910"/>